<keyword evidence="2" id="KW-1185">Reference proteome</keyword>
<evidence type="ECO:0000313" key="1">
    <source>
        <dbReference type="EMBL" id="CAK9881471.1"/>
    </source>
</evidence>
<dbReference type="Proteomes" id="UP001497522">
    <property type="component" value="Chromosome 8"/>
</dbReference>
<name>A0ABP1BYB5_9BRYO</name>
<accession>A0ABP1BYB5</accession>
<gene>
    <name evidence="1" type="ORF">CSSPJE1EN2_LOCUS22827</name>
</gene>
<organism evidence="1 2">
    <name type="scientific">Sphagnum jensenii</name>
    <dbReference type="NCBI Taxonomy" id="128206"/>
    <lineage>
        <taxon>Eukaryota</taxon>
        <taxon>Viridiplantae</taxon>
        <taxon>Streptophyta</taxon>
        <taxon>Embryophyta</taxon>
        <taxon>Bryophyta</taxon>
        <taxon>Sphagnophytina</taxon>
        <taxon>Sphagnopsida</taxon>
        <taxon>Sphagnales</taxon>
        <taxon>Sphagnaceae</taxon>
        <taxon>Sphagnum</taxon>
    </lineage>
</organism>
<reference evidence="1" key="1">
    <citation type="submission" date="2024-03" db="EMBL/GenBank/DDBJ databases">
        <authorList>
            <consortium name="ELIXIR-Norway"/>
            <consortium name="Elixir Norway"/>
        </authorList>
    </citation>
    <scope>NUCLEOTIDE SEQUENCE</scope>
</reference>
<proteinExistence type="predicted"/>
<dbReference type="EMBL" id="OZ023709">
    <property type="protein sequence ID" value="CAK9881471.1"/>
    <property type="molecule type" value="Genomic_DNA"/>
</dbReference>
<protein>
    <submittedName>
        <fullName evidence="1">Uncharacterized protein</fullName>
    </submittedName>
</protein>
<sequence>MQTQTDREIRSLEVLWKKKLYGPPPVPDSEADVSFNTGVEFSAHLKKSEYEVYSLLSEFSLQNRYMAAQFHKMLQAERVIDSVGNYYYI</sequence>
<evidence type="ECO:0000313" key="2">
    <source>
        <dbReference type="Proteomes" id="UP001497522"/>
    </source>
</evidence>